<proteinExistence type="predicted"/>
<dbReference type="AlphaFoldDB" id="A0A8H5NYV4"/>
<dbReference type="SMART" id="SM00220">
    <property type="entry name" value="S_TKc"/>
    <property type="match status" value="1"/>
</dbReference>
<dbReference type="PANTHER" id="PTHR24359:SF37">
    <property type="entry name" value="PROTEIN KINASE DOMAIN-CONTAINING PROTEIN"/>
    <property type="match status" value="1"/>
</dbReference>
<dbReference type="SUPFAM" id="SSF56112">
    <property type="entry name" value="Protein kinase-like (PK-like)"/>
    <property type="match status" value="1"/>
</dbReference>
<dbReference type="PANTHER" id="PTHR24359">
    <property type="entry name" value="SERINE/THREONINE-PROTEIN KINASE SBK1"/>
    <property type="match status" value="1"/>
</dbReference>
<name>A0A8H5NYV4_9HYPO</name>
<dbReference type="CDD" id="cd00180">
    <property type="entry name" value="PKc"/>
    <property type="match status" value="1"/>
</dbReference>
<dbReference type="PROSITE" id="PS50011">
    <property type="entry name" value="PROTEIN_KINASE_DOM"/>
    <property type="match status" value="1"/>
</dbReference>
<feature type="domain" description="Protein kinase" evidence="1">
    <location>
        <begin position="151"/>
        <end position="479"/>
    </location>
</feature>
<evidence type="ECO:0000313" key="2">
    <source>
        <dbReference type="EMBL" id="KAF5580660.1"/>
    </source>
</evidence>
<dbReference type="EMBL" id="JAAOAR010000491">
    <property type="protein sequence ID" value="KAF5580660.1"/>
    <property type="molecule type" value="Genomic_DNA"/>
</dbReference>
<sequence>MPGTRDQYTVGWISALDVETSAVEAFLGQEIASQEESLGHTSNLDDNANQDTKGLRGESLLSALRDMKKQRATDIAPYVSASALKQYWTGRRVDTMLASQDFSDTIKKFTRVFSILVALESVRQRGFKQIHDRRASLLPFYDFGDTPDPLFDDVRLLSFGGTAQVSQVKLQRFCLESVGGVVQNYAVKKLLLRDSDSFCREISAYEKLKLAQSPHPHIVPLLASYRTGGKYHLVFPLAQCDLARYWRTDHLPTLNSGTTEWFASQMAGLAHALSTIHRGSGGSQEPGSYIYGVHGDIKPANILCFGSDDREPSLAITDFGSSYFLTPKEKEIPRGLKHTPVYRAPEVDTTTGGITQAYDIWSLGCVFLEAIVWFLGGKAGIAKLTGARMDQEGNSPNRDAFFRVKFDKRGGLTAEVKPEVQRVLLSLSGNPRATPFFNDMLCLVMDGMLNIDMNQRMSAREIFDALTRMCMKLEEDPAYSHPRDIGDDVEMAFSWNTPYFAPRSTSLTTSRSQVHTNQNVSHQQLDQMVDVNDYSNLTTQSDTGTQLSQVGKTDGLRFACPYNKAGIRASIRHRACEGPGWPNTNRLKYCKGNCICLRCYTGFDTDALLQAHLQQEPPCSKTKLEAAYGILSGEQAAQIHTMKRKSSKETEEDRWFSFYRMVSPTFNQNLDNISPYHEANSTSLGTLNSSTISNKMDQYRDHLRNRGAEEHAARLAKMGIDVTLEVAAKLLESQIKDVETFDEAMRGPFNAYGFETENTNEQAGAEGGATELTGSSDLFSPIQLLARYEDDKEH</sequence>
<accession>A0A8H5NYV4</accession>
<evidence type="ECO:0000313" key="3">
    <source>
        <dbReference type="Proteomes" id="UP000544095"/>
    </source>
</evidence>
<protein>
    <submittedName>
        <fullName evidence="2">Serine threonine kinase</fullName>
    </submittedName>
</protein>
<dbReference type="InterPro" id="IPR011009">
    <property type="entry name" value="Kinase-like_dom_sf"/>
</dbReference>
<dbReference type="Proteomes" id="UP000544095">
    <property type="component" value="Unassembled WGS sequence"/>
</dbReference>
<keyword evidence="3" id="KW-1185">Reference proteome</keyword>
<keyword evidence="2" id="KW-0418">Kinase</keyword>
<evidence type="ECO:0000259" key="1">
    <source>
        <dbReference type="PROSITE" id="PS50011"/>
    </source>
</evidence>
<dbReference type="GO" id="GO:0004674">
    <property type="term" value="F:protein serine/threonine kinase activity"/>
    <property type="evidence" value="ECO:0007669"/>
    <property type="project" value="TreeGrafter"/>
</dbReference>
<gene>
    <name evidence="2" type="ORF">FPANT_9257</name>
</gene>
<comment type="caution">
    <text evidence="2">The sequence shown here is derived from an EMBL/GenBank/DDBJ whole genome shotgun (WGS) entry which is preliminary data.</text>
</comment>
<dbReference type="Gene3D" id="1.10.510.10">
    <property type="entry name" value="Transferase(Phosphotransferase) domain 1"/>
    <property type="match status" value="1"/>
</dbReference>
<keyword evidence="2" id="KW-0808">Transferase</keyword>
<reference evidence="2 3" key="1">
    <citation type="submission" date="2020-05" db="EMBL/GenBank/DDBJ databases">
        <title>Identification and distribution of gene clusters putatively required for synthesis of sphingolipid metabolism inhibitors in phylogenetically diverse species of the filamentous fungus Fusarium.</title>
        <authorList>
            <person name="Kim H.-S."/>
            <person name="Busman M."/>
            <person name="Brown D.W."/>
            <person name="Divon H."/>
            <person name="Uhlig S."/>
            <person name="Proctor R.H."/>
        </authorList>
    </citation>
    <scope>NUCLEOTIDE SEQUENCE [LARGE SCALE GENOMIC DNA]</scope>
    <source>
        <strain evidence="2 3">NRRL 25211</strain>
    </source>
</reference>
<organism evidence="2 3">
    <name type="scientific">Fusarium pseudoanthophilum</name>
    <dbReference type="NCBI Taxonomy" id="48495"/>
    <lineage>
        <taxon>Eukaryota</taxon>
        <taxon>Fungi</taxon>
        <taxon>Dikarya</taxon>
        <taxon>Ascomycota</taxon>
        <taxon>Pezizomycotina</taxon>
        <taxon>Sordariomycetes</taxon>
        <taxon>Hypocreomycetidae</taxon>
        <taxon>Hypocreales</taxon>
        <taxon>Nectriaceae</taxon>
        <taxon>Fusarium</taxon>
        <taxon>Fusarium fujikuroi species complex</taxon>
    </lineage>
</organism>
<dbReference type="Pfam" id="PF00069">
    <property type="entry name" value="Pkinase"/>
    <property type="match status" value="1"/>
</dbReference>
<dbReference type="GO" id="GO:0005524">
    <property type="term" value="F:ATP binding"/>
    <property type="evidence" value="ECO:0007669"/>
    <property type="project" value="InterPro"/>
</dbReference>
<dbReference type="InterPro" id="IPR000719">
    <property type="entry name" value="Prot_kinase_dom"/>
</dbReference>